<name>A0A395N9T6_TRIAR</name>
<gene>
    <name evidence="2" type="ORF">TARUN_9611</name>
</gene>
<dbReference type="AlphaFoldDB" id="A0A395N9T6"/>
<feature type="compositionally biased region" description="Acidic residues" evidence="1">
    <location>
        <begin position="137"/>
        <end position="146"/>
    </location>
</feature>
<feature type="compositionally biased region" description="Low complexity" evidence="1">
    <location>
        <begin position="98"/>
        <end position="110"/>
    </location>
</feature>
<evidence type="ECO:0000256" key="1">
    <source>
        <dbReference type="SAM" id="MobiDB-lite"/>
    </source>
</evidence>
<comment type="caution">
    <text evidence="2">The sequence shown here is derived from an EMBL/GenBank/DDBJ whole genome shotgun (WGS) entry which is preliminary data.</text>
</comment>
<evidence type="ECO:0000313" key="3">
    <source>
        <dbReference type="Proteomes" id="UP000266272"/>
    </source>
</evidence>
<feature type="region of interest" description="Disordered" evidence="1">
    <location>
        <begin position="1"/>
        <end position="46"/>
    </location>
</feature>
<feature type="region of interest" description="Disordered" evidence="1">
    <location>
        <begin position="78"/>
        <end position="185"/>
    </location>
</feature>
<reference evidence="2 3" key="1">
    <citation type="journal article" date="2018" name="PLoS Pathog.">
        <title>Evolution of structural diversity of trichothecenes, a family of toxins produced by plant pathogenic and entomopathogenic fungi.</title>
        <authorList>
            <person name="Proctor R.H."/>
            <person name="McCormick S.P."/>
            <person name="Kim H.S."/>
            <person name="Cardoza R.E."/>
            <person name="Stanley A.M."/>
            <person name="Lindo L."/>
            <person name="Kelly A."/>
            <person name="Brown D.W."/>
            <person name="Lee T."/>
            <person name="Vaughan M.M."/>
            <person name="Alexander N.J."/>
            <person name="Busman M."/>
            <person name="Gutierrez S."/>
        </authorList>
    </citation>
    <scope>NUCLEOTIDE SEQUENCE [LARGE SCALE GENOMIC DNA]</scope>
    <source>
        <strain evidence="2 3">IBT 40837</strain>
    </source>
</reference>
<feature type="compositionally biased region" description="Basic and acidic residues" evidence="1">
    <location>
        <begin position="171"/>
        <end position="185"/>
    </location>
</feature>
<feature type="compositionally biased region" description="Basic and acidic residues" evidence="1">
    <location>
        <begin position="1"/>
        <end position="13"/>
    </location>
</feature>
<sequence>MRAMADRLTRSIDSRGSQTPPKSDDETSERSYGRSPGSGMDTGVGSCHMASTFYEILRESGLQRQLENGWGRAYSDSIAADSASSPTSKSSRSHSRSNSRQSPKASSPPASRKHAQSRDGRSSKGPKSKKPRSGEIKEEEEEEDSMEAIQAMQEPGKSYSLKHGSQPTESGEDHGPSGYKLNREDYGGREYLSGLNTELDTLRKHLLQRANPPRSFP</sequence>
<feature type="compositionally biased region" description="Low complexity" evidence="1">
    <location>
        <begin position="78"/>
        <end position="90"/>
    </location>
</feature>
<proteinExistence type="predicted"/>
<evidence type="ECO:0000313" key="2">
    <source>
        <dbReference type="EMBL" id="RFU72651.1"/>
    </source>
</evidence>
<dbReference type="EMBL" id="PXOA01000807">
    <property type="protein sequence ID" value="RFU72651.1"/>
    <property type="molecule type" value="Genomic_DNA"/>
</dbReference>
<dbReference type="OrthoDB" id="4896980at2759"/>
<dbReference type="Proteomes" id="UP000266272">
    <property type="component" value="Unassembled WGS sequence"/>
</dbReference>
<feature type="compositionally biased region" description="Basic and acidic residues" evidence="1">
    <location>
        <begin position="22"/>
        <end position="32"/>
    </location>
</feature>
<keyword evidence="3" id="KW-1185">Reference proteome</keyword>
<protein>
    <submittedName>
        <fullName evidence="2">Uncharacterized protein</fullName>
    </submittedName>
</protein>
<accession>A0A395N9T6</accession>
<organism evidence="2 3">
    <name type="scientific">Trichoderma arundinaceum</name>
    <dbReference type="NCBI Taxonomy" id="490622"/>
    <lineage>
        <taxon>Eukaryota</taxon>
        <taxon>Fungi</taxon>
        <taxon>Dikarya</taxon>
        <taxon>Ascomycota</taxon>
        <taxon>Pezizomycotina</taxon>
        <taxon>Sordariomycetes</taxon>
        <taxon>Hypocreomycetidae</taxon>
        <taxon>Hypocreales</taxon>
        <taxon>Hypocreaceae</taxon>
        <taxon>Trichoderma</taxon>
    </lineage>
</organism>